<sequence length="182" mass="20218">MHVGRVVLVDSREDELALKIMKKVPDAVVSTNFRVQFQSGDILCWLPKPSDYVDDEVQELADLIDQSTFLPIKIIMLSVPGTADDASLEQVEKWYGKDARSMIMTHQYAIKMIDEFEIPYTIVRVPPLTSANTSVSVVGEGQPMTSGKLGINQLVSVFQTVLETNRYLNQSIGIVNSEGGQQ</sequence>
<dbReference type="EMBL" id="JABUXR010000004">
    <property type="protein sequence ID" value="MBD8085321.1"/>
    <property type="molecule type" value="Genomic_DNA"/>
</dbReference>
<name>A0ABR8ZJ46_9LACO</name>
<keyword evidence="2" id="KW-1185">Reference proteome</keyword>
<dbReference type="Proteomes" id="UP000645007">
    <property type="component" value="Unassembled WGS sequence"/>
</dbReference>
<accession>A0ABR8ZJ46</accession>
<reference evidence="1 2" key="1">
    <citation type="submission" date="2020-06" db="EMBL/GenBank/DDBJ databases">
        <title>Limosilactobacillus sp. nov.</title>
        <authorList>
            <person name="Ksiezarek M."/>
            <person name="Goncalves Ribeiro T."/>
            <person name="Rocha J."/>
            <person name="Grosso F."/>
            <person name="Peixe L."/>
        </authorList>
    </citation>
    <scope>NUCLEOTIDE SEQUENCE [LARGE SCALE GENOMIC DNA]</scope>
    <source>
        <strain evidence="2">c9Ua_26_M</strain>
    </source>
</reference>
<comment type="caution">
    <text evidence="1">The sequence shown here is derived from an EMBL/GenBank/DDBJ whole genome shotgun (WGS) entry which is preliminary data.</text>
</comment>
<gene>
    <name evidence="1" type="ORF">HUK45_03480</name>
</gene>
<protein>
    <submittedName>
        <fullName evidence="1">Saccharopine dehydrogenase related protein</fullName>
    </submittedName>
</protein>
<proteinExistence type="predicted"/>
<evidence type="ECO:0000313" key="2">
    <source>
        <dbReference type="Proteomes" id="UP000645007"/>
    </source>
</evidence>
<dbReference type="Gene3D" id="3.40.50.720">
    <property type="entry name" value="NAD(P)-binding Rossmann-like Domain"/>
    <property type="match status" value="1"/>
</dbReference>
<organism evidence="1 2">
    <name type="scientific">Limosilactobacillus urinaemulieris</name>
    <dbReference type="NCBI Taxonomy" id="2742600"/>
    <lineage>
        <taxon>Bacteria</taxon>
        <taxon>Bacillati</taxon>
        <taxon>Bacillota</taxon>
        <taxon>Bacilli</taxon>
        <taxon>Lactobacillales</taxon>
        <taxon>Lactobacillaceae</taxon>
        <taxon>Limosilactobacillus</taxon>
    </lineage>
</organism>
<evidence type="ECO:0000313" key="1">
    <source>
        <dbReference type="EMBL" id="MBD8085321.1"/>
    </source>
</evidence>